<comment type="subcellular location">
    <subcellularLocation>
        <location evidence="1">Nucleus</location>
    </subcellularLocation>
</comment>
<accession>A0A336LGJ9</accession>
<feature type="domain" description="C2H2-type" evidence="9">
    <location>
        <begin position="361"/>
        <end position="388"/>
    </location>
</feature>
<proteinExistence type="predicted"/>
<evidence type="ECO:0000256" key="8">
    <source>
        <dbReference type="PROSITE-ProRule" id="PRU00042"/>
    </source>
</evidence>
<dbReference type="PROSITE" id="PS00028">
    <property type="entry name" value="ZINC_FINGER_C2H2_1"/>
    <property type="match status" value="11"/>
</dbReference>
<evidence type="ECO:0000256" key="3">
    <source>
        <dbReference type="ARBA" id="ARBA00022737"/>
    </source>
</evidence>
<evidence type="ECO:0000256" key="2">
    <source>
        <dbReference type="ARBA" id="ARBA00022723"/>
    </source>
</evidence>
<protein>
    <submittedName>
        <fullName evidence="10">CSON007934 protein</fullName>
    </submittedName>
</protein>
<dbReference type="Pfam" id="PF12874">
    <property type="entry name" value="zf-met"/>
    <property type="match status" value="2"/>
</dbReference>
<dbReference type="PANTHER" id="PTHR24376:SF243">
    <property type="entry name" value="C2H2-TYPE DOMAIN-CONTAINING PROTEIN"/>
    <property type="match status" value="1"/>
</dbReference>
<evidence type="ECO:0000256" key="5">
    <source>
        <dbReference type="ARBA" id="ARBA00022833"/>
    </source>
</evidence>
<dbReference type="FunFam" id="3.30.160.60:FF:000125">
    <property type="entry name" value="Putative zinc finger protein 143"/>
    <property type="match status" value="2"/>
</dbReference>
<dbReference type="SMART" id="SM00249">
    <property type="entry name" value="PHD"/>
    <property type="match status" value="2"/>
</dbReference>
<dbReference type="AlphaFoldDB" id="A0A336LGJ9"/>
<evidence type="ECO:0000256" key="7">
    <source>
        <dbReference type="ARBA" id="ARBA00023242"/>
    </source>
</evidence>
<feature type="domain" description="C2H2-type" evidence="9">
    <location>
        <begin position="560"/>
        <end position="583"/>
    </location>
</feature>
<keyword evidence="5" id="KW-0862">Zinc</keyword>
<dbReference type="PROSITE" id="PS50157">
    <property type="entry name" value="ZINC_FINGER_C2H2_2"/>
    <property type="match status" value="8"/>
</dbReference>
<dbReference type="Gene3D" id="3.30.160.60">
    <property type="entry name" value="Classic Zinc Finger"/>
    <property type="match status" value="9"/>
</dbReference>
<dbReference type="OMA" id="SHHRCHM"/>
<dbReference type="FunFam" id="3.30.160.60:FF:000328">
    <property type="entry name" value="Zinc finger protein 1079"/>
    <property type="match status" value="2"/>
</dbReference>
<dbReference type="Pfam" id="PF00096">
    <property type="entry name" value="zf-C2H2"/>
    <property type="match status" value="4"/>
</dbReference>
<dbReference type="SMART" id="SM00355">
    <property type="entry name" value="ZnF_C2H2"/>
    <property type="match status" value="13"/>
</dbReference>
<feature type="domain" description="C2H2-type" evidence="9">
    <location>
        <begin position="419"/>
        <end position="442"/>
    </location>
</feature>
<feature type="domain" description="C2H2-type" evidence="9">
    <location>
        <begin position="275"/>
        <end position="302"/>
    </location>
</feature>
<dbReference type="PANTHER" id="PTHR24376">
    <property type="entry name" value="ZINC FINGER PROTEIN"/>
    <property type="match status" value="1"/>
</dbReference>
<evidence type="ECO:0000256" key="6">
    <source>
        <dbReference type="ARBA" id="ARBA00023125"/>
    </source>
</evidence>
<sequence length="608" mass="70860">MDEIDALAIMASDNLINYCSTCLKKSSLLHELRPNGSYLMEKFLNSIHLEKQNNFHVCNLCKLAIDFISQFEQLCDTSKAVVDNYEVIDIRSEYIQEEFANDKVTEALETLRNWVDLILVENLEMYKLEDTEYQNVEATCPENEFNDDNLTSEIKTEQLIEEYLIDANFDQRIDVTDLKKEVVDESESKDLNGKPRKRFQLYNCEINGCRSKFVNQRGLNIHIEKIHGLDIFKREKIYEESFVCTEDDCKFAATSQHKLNRHLEMVHELVVRKSFCCDVCGKIYPTKSRLSYHLNIHYNRTPFACDFEGCTRKFRNPTRLRNHKQEFHLQIIRMHCAVCGKGFRTKASHDLHILGHEKPTIPCEVCGKLLTNRKTLATHLKIHTGERRYQCSVPGCDKAFTKCSGLQVHMRSHTKEKPYKCPQCQVSFSYKVSLKKHMLKTHDVPWETSSCTRKFRNPTRLRNHKQEFHLQIIRMHCAVCGKGFRTKASHDLHILGHEKPTIPCEVCGKLLTNRKTLATHLKIHTGERRYQCSVPGCDKAFTKCSGLQVHMRSHTKEKPYKCPQCQVSFSYKVSLKKHMLKTHDVPWETSSHIKPEPQKFKIEIVQPE</sequence>
<feature type="domain" description="C2H2-type" evidence="9">
    <location>
        <begin position="389"/>
        <end position="418"/>
    </location>
</feature>
<evidence type="ECO:0000256" key="4">
    <source>
        <dbReference type="ARBA" id="ARBA00022771"/>
    </source>
</evidence>
<keyword evidence="2" id="KW-0479">Metal-binding</keyword>
<feature type="domain" description="C2H2-type" evidence="9">
    <location>
        <begin position="502"/>
        <end position="529"/>
    </location>
</feature>
<dbReference type="VEuPathDB" id="VectorBase:CSON007934"/>
<keyword evidence="4 8" id="KW-0863">Zinc-finger</keyword>
<dbReference type="InterPro" id="IPR036236">
    <property type="entry name" value="Znf_C2H2_sf"/>
</dbReference>
<dbReference type="InterPro" id="IPR013087">
    <property type="entry name" value="Znf_C2H2_type"/>
</dbReference>
<dbReference type="GO" id="GO:0001228">
    <property type="term" value="F:DNA-binding transcription activator activity, RNA polymerase II-specific"/>
    <property type="evidence" value="ECO:0007669"/>
    <property type="project" value="TreeGrafter"/>
</dbReference>
<dbReference type="SUPFAM" id="SSF57667">
    <property type="entry name" value="beta-beta-alpha zinc fingers"/>
    <property type="match status" value="5"/>
</dbReference>
<evidence type="ECO:0000259" key="9">
    <source>
        <dbReference type="PROSITE" id="PS50157"/>
    </source>
</evidence>
<keyword evidence="6" id="KW-0238">DNA-binding</keyword>
<keyword evidence="3" id="KW-0677">Repeat</keyword>
<dbReference type="GO" id="GO:0000978">
    <property type="term" value="F:RNA polymerase II cis-regulatory region sequence-specific DNA binding"/>
    <property type="evidence" value="ECO:0007669"/>
    <property type="project" value="TreeGrafter"/>
</dbReference>
<evidence type="ECO:0000313" key="10">
    <source>
        <dbReference type="EMBL" id="SSX17082.1"/>
    </source>
</evidence>
<dbReference type="EMBL" id="UFQT01000002">
    <property type="protein sequence ID" value="SSX17082.1"/>
    <property type="molecule type" value="Genomic_DNA"/>
</dbReference>
<gene>
    <name evidence="10" type="primary">CSON007934</name>
</gene>
<evidence type="ECO:0000256" key="1">
    <source>
        <dbReference type="ARBA" id="ARBA00004123"/>
    </source>
</evidence>
<feature type="domain" description="C2H2-type" evidence="9">
    <location>
        <begin position="303"/>
        <end position="328"/>
    </location>
</feature>
<dbReference type="GO" id="GO:0008270">
    <property type="term" value="F:zinc ion binding"/>
    <property type="evidence" value="ECO:0007669"/>
    <property type="project" value="UniProtKB-KW"/>
</dbReference>
<name>A0A336LGJ9_CULSO</name>
<dbReference type="InterPro" id="IPR001965">
    <property type="entry name" value="Znf_PHD"/>
</dbReference>
<keyword evidence="7" id="KW-0539">Nucleus</keyword>
<reference evidence="10" key="1">
    <citation type="submission" date="2018-07" db="EMBL/GenBank/DDBJ databases">
        <authorList>
            <person name="Quirk P.G."/>
            <person name="Krulwich T.A."/>
        </authorList>
    </citation>
    <scope>NUCLEOTIDE SEQUENCE</scope>
</reference>
<feature type="domain" description="C2H2-type" evidence="9">
    <location>
        <begin position="530"/>
        <end position="559"/>
    </location>
</feature>
<dbReference type="GO" id="GO:0005634">
    <property type="term" value="C:nucleus"/>
    <property type="evidence" value="ECO:0007669"/>
    <property type="project" value="UniProtKB-SubCell"/>
</dbReference>
<organism evidence="10">
    <name type="scientific">Culicoides sonorensis</name>
    <name type="common">Biting midge</name>
    <dbReference type="NCBI Taxonomy" id="179676"/>
    <lineage>
        <taxon>Eukaryota</taxon>
        <taxon>Metazoa</taxon>
        <taxon>Ecdysozoa</taxon>
        <taxon>Arthropoda</taxon>
        <taxon>Hexapoda</taxon>
        <taxon>Insecta</taxon>
        <taxon>Pterygota</taxon>
        <taxon>Neoptera</taxon>
        <taxon>Endopterygota</taxon>
        <taxon>Diptera</taxon>
        <taxon>Nematocera</taxon>
        <taxon>Chironomoidea</taxon>
        <taxon>Ceratopogonidae</taxon>
        <taxon>Ceratopogoninae</taxon>
        <taxon>Culicoides</taxon>
        <taxon>Monoculicoides</taxon>
    </lineage>
</organism>